<accession>A0A2A2M6X6</accession>
<comment type="caution">
    <text evidence="2">The sequence shown here is derived from an EMBL/GenBank/DDBJ whole genome shotgun (WGS) entry which is preliminary data.</text>
</comment>
<dbReference type="InterPro" id="IPR036730">
    <property type="entry name" value="P22_tailspike_N_sf"/>
</dbReference>
<protein>
    <submittedName>
        <fullName evidence="2">Phage tail protein</fullName>
    </submittedName>
</protein>
<feature type="domain" description="Bacteriophage P22 tailspike N-terminal" evidence="1">
    <location>
        <begin position="1"/>
        <end position="113"/>
    </location>
</feature>
<dbReference type="Gene3D" id="2.170.14.10">
    <property type="entry name" value="Phage P22 tailspike-like, N-terminal domain"/>
    <property type="match status" value="1"/>
</dbReference>
<name>A0A2A2M6X6_9GAMM</name>
<sequence length="707" mass="77242">MSEILANVVVSMPSQLFTLARSFKANANGKIYIGQIDTDPVNPANQIQVYIENEDGSHVPIAQPIVINSGGFPVYNGQIAKFVTVQGHSMAVYDSYGAQQFYFPNVLKYDPDQLEYRLSQPTGASIVGVMPHGTLQDAMKWVTPEMFSGANDSEKLQAAVNYAAANKLKLVASGTYDITTPITVPDDLVIDASNGEFTFNAVDYIFHPLGADSFELHGGKYSASSYHTDRPQIVFNDYPDGRENFPSRVVIKDTQSFNCGIAYLLVNCEKNSNYLNIDGNWVVSDDLTDTYVSGIGIPDNRAKAYLSIIGESSTSVNIGVKRAPMWNITNNSFDVFMQSGYNMDIVKIGGSTIGGSSCGNMFKNRNTESFSEVDTFTGGMEVTFSNNRFKNISFKLETLRISGGNRIGEGGRSVISNNVMHFSKNPLMDYGMWLLSPQLSVSGNVIYYEGADTPSSQRPFTGIYFREGDDINTPNYGGLPPRLCTVSNNTINIITGAISKDIRVQSINTSEIEACTLTGNTLLGGNPQIFSNRKANMRNVWTGNYIASSQFDGNDIYRMQSQMVGAGNYVGSGTNFNNTPSAKVTQAIPAQANGSTLYVNLLQTFDIPSNNTKSLYVLTVVTSSADLTNRQVFMISSGLHDAQVSLPCLDSRFDRDSNDPAKGQYVFKLQWTSANTMQLVANKPYLSTSTPPTKVEYMITAITANLL</sequence>
<dbReference type="Proteomes" id="UP000218796">
    <property type="component" value="Unassembled WGS sequence"/>
</dbReference>
<organism evidence="2 3">
    <name type="scientific">Hafnia paralvei</name>
    <dbReference type="NCBI Taxonomy" id="546367"/>
    <lineage>
        <taxon>Bacteria</taxon>
        <taxon>Pseudomonadati</taxon>
        <taxon>Pseudomonadota</taxon>
        <taxon>Gammaproteobacteria</taxon>
        <taxon>Enterobacterales</taxon>
        <taxon>Hafniaceae</taxon>
        <taxon>Hafnia</taxon>
    </lineage>
</organism>
<dbReference type="Pfam" id="PF09008">
    <property type="entry name" value="Head_binding"/>
    <property type="match status" value="1"/>
</dbReference>
<dbReference type="EMBL" id="NQMS01000018">
    <property type="protein sequence ID" value="PAV94130.1"/>
    <property type="molecule type" value="Genomic_DNA"/>
</dbReference>
<dbReference type="InterPro" id="IPR009093">
    <property type="entry name" value="P22_tailspike_N"/>
</dbReference>
<keyword evidence="3" id="KW-1185">Reference proteome</keyword>
<dbReference type="SUPFAM" id="SSF51327">
    <property type="entry name" value="Head-binding domain of phage P22 tailspike protein"/>
    <property type="match status" value="1"/>
</dbReference>
<proteinExistence type="predicted"/>
<dbReference type="RefSeq" id="WP_095661768.1">
    <property type="nucleotide sequence ID" value="NZ_NQMS01000018.1"/>
</dbReference>
<dbReference type="OrthoDB" id="6481209at2"/>
<evidence type="ECO:0000313" key="2">
    <source>
        <dbReference type="EMBL" id="PAV94130.1"/>
    </source>
</evidence>
<dbReference type="SUPFAM" id="SSF51126">
    <property type="entry name" value="Pectin lyase-like"/>
    <property type="match status" value="1"/>
</dbReference>
<evidence type="ECO:0000259" key="1">
    <source>
        <dbReference type="Pfam" id="PF09008"/>
    </source>
</evidence>
<dbReference type="AlphaFoldDB" id="A0A2A2M6X6"/>
<dbReference type="InterPro" id="IPR011050">
    <property type="entry name" value="Pectin_lyase_fold/virulence"/>
</dbReference>
<evidence type="ECO:0000313" key="3">
    <source>
        <dbReference type="Proteomes" id="UP000218796"/>
    </source>
</evidence>
<gene>
    <name evidence="2" type="ORF">CJD50_22080</name>
</gene>
<reference evidence="2 3" key="1">
    <citation type="submission" date="2017-08" db="EMBL/GenBank/DDBJ databases">
        <title>Draft Genome Sequence of Hafnia alvei CITHA-6 Isolated from Raw Bovine Milk.</title>
        <authorList>
            <person name="Culligan E.P."/>
            <person name="Mcsweeney A."/>
            <person name="O'Doherty C."/>
            <person name="Gleeson E."/>
            <person name="O'Riordan D."/>
            <person name="Sleator R.D."/>
        </authorList>
    </citation>
    <scope>NUCLEOTIDE SEQUENCE [LARGE SCALE GENOMIC DNA]</scope>
    <source>
        <strain evidence="2 3">CITHA-6</strain>
    </source>
</reference>